<keyword evidence="3" id="KW-0862">Zinc</keyword>
<dbReference type="AlphaFoldDB" id="A0A8K0KMA4"/>
<feature type="domain" description="FLYWCH-type" evidence="4">
    <location>
        <begin position="5"/>
        <end position="64"/>
    </location>
</feature>
<reference evidence="5" key="1">
    <citation type="submission" date="2013-04" db="EMBL/GenBank/DDBJ databases">
        <authorList>
            <person name="Qu J."/>
            <person name="Murali S.C."/>
            <person name="Bandaranaike D."/>
            <person name="Bellair M."/>
            <person name="Blankenburg K."/>
            <person name="Chao H."/>
            <person name="Dinh H."/>
            <person name="Doddapaneni H."/>
            <person name="Downs B."/>
            <person name="Dugan-Rocha S."/>
            <person name="Elkadiri S."/>
            <person name="Gnanaolivu R.D."/>
            <person name="Hernandez B."/>
            <person name="Javaid M."/>
            <person name="Jayaseelan J.C."/>
            <person name="Lee S."/>
            <person name="Li M."/>
            <person name="Ming W."/>
            <person name="Munidasa M."/>
            <person name="Muniz J."/>
            <person name="Nguyen L."/>
            <person name="Ongeri F."/>
            <person name="Osuji N."/>
            <person name="Pu L.-L."/>
            <person name="Puazo M."/>
            <person name="Qu C."/>
            <person name="Quiroz J."/>
            <person name="Raj R."/>
            <person name="Weissenberger G."/>
            <person name="Xin Y."/>
            <person name="Zou X."/>
            <person name="Han Y."/>
            <person name="Richards S."/>
            <person name="Worley K."/>
            <person name="Muzny D."/>
            <person name="Gibbs R."/>
        </authorList>
    </citation>
    <scope>NUCLEOTIDE SEQUENCE</scope>
    <source>
        <strain evidence="5">Sampled in the wild</strain>
    </source>
</reference>
<dbReference type="GO" id="GO:0008270">
    <property type="term" value="F:zinc ion binding"/>
    <property type="evidence" value="ECO:0007669"/>
    <property type="project" value="UniProtKB-KW"/>
</dbReference>
<dbReference type="Pfam" id="PF04500">
    <property type="entry name" value="FLYWCH"/>
    <property type="match status" value="1"/>
</dbReference>
<dbReference type="OrthoDB" id="8195004at2759"/>
<dbReference type="Gene3D" id="2.20.25.240">
    <property type="match status" value="1"/>
</dbReference>
<evidence type="ECO:0000256" key="3">
    <source>
        <dbReference type="ARBA" id="ARBA00022833"/>
    </source>
</evidence>
<evidence type="ECO:0000259" key="4">
    <source>
        <dbReference type="Pfam" id="PF04500"/>
    </source>
</evidence>
<reference evidence="5" key="2">
    <citation type="submission" date="2017-10" db="EMBL/GenBank/DDBJ databases">
        <title>Ladona fulva Genome sequencing and assembly.</title>
        <authorList>
            <person name="Murali S."/>
            <person name="Richards S."/>
            <person name="Bandaranaike D."/>
            <person name="Bellair M."/>
            <person name="Blankenburg K."/>
            <person name="Chao H."/>
            <person name="Dinh H."/>
            <person name="Doddapaneni H."/>
            <person name="Dugan-Rocha S."/>
            <person name="Elkadiri S."/>
            <person name="Gnanaolivu R."/>
            <person name="Hernandez B."/>
            <person name="Skinner E."/>
            <person name="Javaid M."/>
            <person name="Lee S."/>
            <person name="Li M."/>
            <person name="Ming W."/>
            <person name="Munidasa M."/>
            <person name="Muniz J."/>
            <person name="Nguyen L."/>
            <person name="Hughes D."/>
            <person name="Osuji N."/>
            <person name="Pu L.-L."/>
            <person name="Puazo M."/>
            <person name="Qu C."/>
            <person name="Quiroz J."/>
            <person name="Raj R."/>
            <person name="Weissenberger G."/>
            <person name="Xin Y."/>
            <person name="Zou X."/>
            <person name="Han Y."/>
            <person name="Worley K."/>
            <person name="Muzny D."/>
            <person name="Gibbs R."/>
        </authorList>
    </citation>
    <scope>NUCLEOTIDE SEQUENCE</scope>
    <source>
        <strain evidence="5">Sampled in the wild</strain>
    </source>
</reference>
<comment type="caution">
    <text evidence="5">The sequence shown here is derived from an EMBL/GenBank/DDBJ whole genome shotgun (WGS) entry which is preliminary data.</text>
</comment>
<evidence type="ECO:0000256" key="1">
    <source>
        <dbReference type="ARBA" id="ARBA00022723"/>
    </source>
</evidence>
<evidence type="ECO:0000313" key="6">
    <source>
        <dbReference type="Proteomes" id="UP000792457"/>
    </source>
</evidence>
<proteinExistence type="predicted"/>
<dbReference type="Proteomes" id="UP000792457">
    <property type="component" value="Unassembled WGS sequence"/>
</dbReference>
<keyword evidence="6" id="KW-1185">Reference proteome</keyword>
<dbReference type="InterPro" id="IPR007588">
    <property type="entry name" value="Znf_FLYWCH"/>
</dbReference>
<dbReference type="EMBL" id="KZ309212">
    <property type="protein sequence ID" value="KAG8237707.1"/>
    <property type="molecule type" value="Genomic_DNA"/>
</dbReference>
<evidence type="ECO:0000313" key="5">
    <source>
        <dbReference type="EMBL" id="KAG8237707.1"/>
    </source>
</evidence>
<keyword evidence="2" id="KW-0863">Zinc-finger</keyword>
<gene>
    <name evidence="5" type="ORF">J437_LFUL017661</name>
</gene>
<sequence length="223" mass="25397">MAELLASTRNRVKVADNGYVYTLAKSKGDKKYWGCENRKICNGRAMSYACDGGMEVFLTKEHTHEPRLEDVSVQRLRSTLKRKAIEQLTAHPVALIREGLSDLNDFAVAALPEHQSLRRMINRTRENTISGRLFLLHDIEESATTEEGPKGIFASEENLRYLFSSTTWYADGTFQVVPILFYQLFTVHGSVAGTVLPMVYALMQSKTEEDYRYVLHNLKDKAR</sequence>
<name>A0A8K0KMA4_LADFU</name>
<organism evidence="5 6">
    <name type="scientific">Ladona fulva</name>
    <name type="common">Scarce chaser dragonfly</name>
    <name type="synonym">Libellula fulva</name>
    <dbReference type="NCBI Taxonomy" id="123851"/>
    <lineage>
        <taxon>Eukaryota</taxon>
        <taxon>Metazoa</taxon>
        <taxon>Ecdysozoa</taxon>
        <taxon>Arthropoda</taxon>
        <taxon>Hexapoda</taxon>
        <taxon>Insecta</taxon>
        <taxon>Pterygota</taxon>
        <taxon>Palaeoptera</taxon>
        <taxon>Odonata</taxon>
        <taxon>Epiprocta</taxon>
        <taxon>Anisoptera</taxon>
        <taxon>Libelluloidea</taxon>
        <taxon>Libellulidae</taxon>
        <taxon>Ladona</taxon>
    </lineage>
</organism>
<keyword evidence="1" id="KW-0479">Metal-binding</keyword>
<evidence type="ECO:0000256" key="2">
    <source>
        <dbReference type="ARBA" id="ARBA00022771"/>
    </source>
</evidence>
<accession>A0A8K0KMA4</accession>
<protein>
    <recommendedName>
        <fullName evidence="4">FLYWCH-type domain-containing protein</fullName>
    </recommendedName>
</protein>